<feature type="non-terminal residue" evidence="2">
    <location>
        <position position="1"/>
    </location>
</feature>
<evidence type="ECO:0000259" key="1">
    <source>
        <dbReference type="PROSITE" id="PS50871"/>
    </source>
</evidence>
<sequence length="80" mass="8865">GGQASGMVKRFSSTYLNDGNTYNIHTGIFTVPIDGTYIYTFSIIRILVNQVVAKLVVDNIEMIDATADALNDGRKRLLRK</sequence>
<accession>A0AAE0SLY9</accession>
<comment type="caution">
    <text evidence="2">The sequence shown here is derived from an EMBL/GenBank/DDBJ whole genome shotgun (WGS) entry which is preliminary data.</text>
</comment>
<evidence type="ECO:0000313" key="3">
    <source>
        <dbReference type="Proteomes" id="UP001195483"/>
    </source>
</evidence>
<protein>
    <recommendedName>
        <fullName evidence="1">C1q domain-containing protein</fullName>
    </recommendedName>
</protein>
<proteinExistence type="predicted"/>
<dbReference type="PROSITE" id="PS50871">
    <property type="entry name" value="C1Q"/>
    <property type="match status" value="1"/>
</dbReference>
<dbReference type="SUPFAM" id="SSF49842">
    <property type="entry name" value="TNF-like"/>
    <property type="match status" value="1"/>
</dbReference>
<reference evidence="2" key="2">
    <citation type="journal article" date="2021" name="Genome Biol. Evol.">
        <title>Developing a high-quality reference genome for a parasitic bivalve with doubly uniparental inheritance (Bivalvia: Unionida).</title>
        <authorList>
            <person name="Smith C.H."/>
        </authorList>
    </citation>
    <scope>NUCLEOTIDE SEQUENCE</scope>
    <source>
        <strain evidence="2">CHS0354</strain>
        <tissue evidence="2">Mantle</tissue>
    </source>
</reference>
<reference evidence="2" key="3">
    <citation type="submission" date="2023-05" db="EMBL/GenBank/DDBJ databases">
        <authorList>
            <person name="Smith C.H."/>
        </authorList>
    </citation>
    <scope>NUCLEOTIDE SEQUENCE</scope>
    <source>
        <strain evidence="2">CHS0354</strain>
        <tissue evidence="2">Mantle</tissue>
    </source>
</reference>
<dbReference type="AlphaFoldDB" id="A0AAE0SLY9"/>
<keyword evidence="3" id="KW-1185">Reference proteome</keyword>
<name>A0AAE0SLY9_9BIVA</name>
<dbReference type="InterPro" id="IPR001073">
    <property type="entry name" value="C1q_dom"/>
</dbReference>
<dbReference type="Gene3D" id="2.60.120.40">
    <property type="match status" value="1"/>
</dbReference>
<dbReference type="Proteomes" id="UP001195483">
    <property type="component" value="Unassembled WGS sequence"/>
</dbReference>
<organism evidence="2 3">
    <name type="scientific">Potamilus streckersoni</name>
    <dbReference type="NCBI Taxonomy" id="2493646"/>
    <lineage>
        <taxon>Eukaryota</taxon>
        <taxon>Metazoa</taxon>
        <taxon>Spiralia</taxon>
        <taxon>Lophotrochozoa</taxon>
        <taxon>Mollusca</taxon>
        <taxon>Bivalvia</taxon>
        <taxon>Autobranchia</taxon>
        <taxon>Heteroconchia</taxon>
        <taxon>Palaeoheterodonta</taxon>
        <taxon>Unionida</taxon>
        <taxon>Unionoidea</taxon>
        <taxon>Unionidae</taxon>
        <taxon>Ambleminae</taxon>
        <taxon>Lampsilini</taxon>
        <taxon>Potamilus</taxon>
    </lineage>
</organism>
<dbReference type="EMBL" id="JAEAOA010000131">
    <property type="protein sequence ID" value="KAK3594176.1"/>
    <property type="molecule type" value="Genomic_DNA"/>
</dbReference>
<feature type="domain" description="C1q" evidence="1">
    <location>
        <begin position="1"/>
        <end position="80"/>
    </location>
</feature>
<dbReference type="InterPro" id="IPR008983">
    <property type="entry name" value="Tumour_necrosis_fac-like_dom"/>
</dbReference>
<feature type="non-terminal residue" evidence="2">
    <location>
        <position position="80"/>
    </location>
</feature>
<gene>
    <name evidence="2" type="ORF">CHS0354_001336</name>
</gene>
<evidence type="ECO:0000313" key="2">
    <source>
        <dbReference type="EMBL" id="KAK3594176.1"/>
    </source>
</evidence>
<reference evidence="2" key="1">
    <citation type="journal article" date="2021" name="Genome Biol. Evol.">
        <title>A High-Quality Reference Genome for a Parasitic Bivalve with Doubly Uniparental Inheritance (Bivalvia: Unionida).</title>
        <authorList>
            <person name="Smith C.H."/>
        </authorList>
    </citation>
    <scope>NUCLEOTIDE SEQUENCE</scope>
    <source>
        <strain evidence="2">CHS0354</strain>
    </source>
</reference>
<dbReference type="Pfam" id="PF00386">
    <property type="entry name" value="C1q"/>
    <property type="match status" value="1"/>
</dbReference>